<evidence type="ECO:0000256" key="1">
    <source>
        <dbReference type="ARBA" id="ARBA00004651"/>
    </source>
</evidence>
<dbReference type="Pfam" id="PF04239">
    <property type="entry name" value="DUF421"/>
    <property type="match status" value="1"/>
</dbReference>
<protein>
    <recommendedName>
        <fullName evidence="12">DUF421 domain-containing protein</fullName>
    </recommendedName>
</protein>
<feature type="transmembrane region" description="Helical" evidence="7">
    <location>
        <begin position="42"/>
        <end position="61"/>
    </location>
</feature>
<dbReference type="EMBL" id="FNOV01000005">
    <property type="protein sequence ID" value="SDY10285.1"/>
    <property type="molecule type" value="Genomic_DNA"/>
</dbReference>
<dbReference type="PANTHER" id="PTHR34582:SF6">
    <property type="entry name" value="UPF0702 TRANSMEMBRANE PROTEIN YCAP"/>
    <property type="match status" value="1"/>
</dbReference>
<sequence>MEHTFFTSWASLARIVVTGVLAYVGLILLLRTSGKRTLSKMNAFDLIVTVALGSTLASTVLNKSVALADGLLGMGLLIGLQYGITWLSVRYSAVDKLVKAEPTLLVYQGRFLHAVMKAERVTEGEILTSLRERGIASLADAAAVVLENDGTLNALQHEAPDASHSALSDVPKP</sequence>
<feature type="transmembrane region" description="Helical" evidence="7">
    <location>
        <begin position="67"/>
        <end position="89"/>
    </location>
</feature>
<evidence type="ECO:0000256" key="6">
    <source>
        <dbReference type="ARBA" id="ARBA00023136"/>
    </source>
</evidence>
<evidence type="ECO:0000313" key="10">
    <source>
        <dbReference type="EMBL" id="SDY10285.1"/>
    </source>
</evidence>
<evidence type="ECO:0000256" key="4">
    <source>
        <dbReference type="ARBA" id="ARBA00022692"/>
    </source>
</evidence>
<dbReference type="Pfam" id="PF20730">
    <property type="entry name" value="YetF_N"/>
    <property type="match status" value="1"/>
</dbReference>
<evidence type="ECO:0000313" key="11">
    <source>
        <dbReference type="Proteomes" id="UP000199249"/>
    </source>
</evidence>
<dbReference type="InterPro" id="IPR023090">
    <property type="entry name" value="UPF0702_alpha/beta_dom_sf"/>
</dbReference>
<keyword evidence="11" id="KW-1185">Reference proteome</keyword>
<feature type="domain" description="YetF C-terminal" evidence="8">
    <location>
        <begin position="91"/>
        <end position="159"/>
    </location>
</feature>
<dbReference type="Proteomes" id="UP000199249">
    <property type="component" value="Unassembled WGS sequence"/>
</dbReference>
<evidence type="ECO:0000259" key="9">
    <source>
        <dbReference type="Pfam" id="PF20730"/>
    </source>
</evidence>
<reference evidence="11" key="1">
    <citation type="submission" date="2016-10" db="EMBL/GenBank/DDBJ databases">
        <authorList>
            <person name="Varghese N."/>
            <person name="Submissions S."/>
        </authorList>
    </citation>
    <scope>NUCLEOTIDE SEQUENCE [LARGE SCALE GENOMIC DNA]</scope>
    <source>
        <strain evidence="11">CGMCC 1.8975</strain>
    </source>
</reference>
<evidence type="ECO:0000256" key="7">
    <source>
        <dbReference type="SAM" id="Phobius"/>
    </source>
</evidence>
<name>A0A1H3H4Z6_9BACT</name>
<evidence type="ECO:0000259" key="8">
    <source>
        <dbReference type="Pfam" id="PF04239"/>
    </source>
</evidence>
<keyword evidence="5 7" id="KW-1133">Transmembrane helix</keyword>
<dbReference type="STRING" id="651662.SAMN04488069_105291"/>
<dbReference type="InterPro" id="IPR048454">
    <property type="entry name" value="YetF_N"/>
</dbReference>
<dbReference type="PANTHER" id="PTHR34582">
    <property type="entry name" value="UPF0702 TRANSMEMBRANE PROTEIN YCAP"/>
    <property type="match status" value="1"/>
</dbReference>
<dbReference type="RefSeq" id="WP_092739462.1">
    <property type="nucleotide sequence ID" value="NZ_FNOV01000005.1"/>
</dbReference>
<dbReference type="OrthoDB" id="9793799at2"/>
<dbReference type="Gene3D" id="3.30.240.20">
    <property type="entry name" value="bsu07140 like domains"/>
    <property type="match status" value="1"/>
</dbReference>
<evidence type="ECO:0000256" key="3">
    <source>
        <dbReference type="ARBA" id="ARBA00022475"/>
    </source>
</evidence>
<evidence type="ECO:0000256" key="2">
    <source>
        <dbReference type="ARBA" id="ARBA00006448"/>
    </source>
</evidence>
<gene>
    <name evidence="10" type="ORF">SAMN04488069_105291</name>
</gene>
<dbReference type="GO" id="GO:0005886">
    <property type="term" value="C:plasma membrane"/>
    <property type="evidence" value="ECO:0007669"/>
    <property type="project" value="UniProtKB-SubCell"/>
</dbReference>
<proteinExistence type="inferred from homology"/>
<dbReference type="AlphaFoldDB" id="A0A1H3H4Z6"/>
<keyword evidence="6 7" id="KW-0472">Membrane</keyword>
<comment type="subcellular location">
    <subcellularLocation>
        <location evidence="1">Cell membrane</location>
        <topology evidence="1">Multi-pass membrane protein</topology>
    </subcellularLocation>
</comment>
<organism evidence="10 11">
    <name type="scientific">Hymenobacter psychrophilus</name>
    <dbReference type="NCBI Taxonomy" id="651662"/>
    <lineage>
        <taxon>Bacteria</taxon>
        <taxon>Pseudomonadati</taxon>
        <taxon>Bacteroidota</taxon>
        <taxon>Cytophagia</taxon>
        <taxon>Cytophagales</taxon>
        <taxon>Hymenobacteraceae</taxon>
        <taxon>Hymenobacter</taxon>
    </lineage>
</organism>
<evidence type="ECO:0000256" key="5">
    <source>
        <dbReference type="ARBA" id="ARBA00022989"/>
    </source>
</evidence>
<dbReference type="InterPro" id="IPR007353">
    <property type="entry name" value="DUF421"/>
</dbReference>
<keyword evidence="4 7" id="KW-0812">Transmembrane</keyword>
<accession>A0A1H3H4Z6</accession>
<feature type="transmembrane region" description="Helical" evidence="7">
    <location>
        <begin position="12"/>
        <end position="30"/>
    </location>
</feature>
<keyword evidence="3" id="KW-1003">Cell membrane</keyword>
<evidence type="ECO:0008006" key="12">
    <source>
        <dbReference type="Google" id="ProtNLM"/>
    </source>
</evidence>
<feature type="domain" description="YetF-like N-terminal transmembrane" evidence="9">
    <location>
        <begin position="17"/>
        <end position="86"/>
    </location>
</feature>
<comment type="similarity">
    <text evidence="2">Belongs to the UPF0702 family.</text>
</comment>